<dbReference type="Proteomes" id="UP000600071">
    <property type="component" value="Unassembled WGS sequence"/>
</dbReference>
<dbReference type="Gene3D" id="1.10.60.20">
    <property type="entry name" value="Ribosomal protein S17e-like"/>
    <property type="match status" value="1"/>
</dbReference>
<comment type="similarity">
    <text evidence="1 4">Belongs to the eukaryotic ribosomal protein eS17 family.</text>
</comment>
<dbReference type="EMBL" id="DQVR01000040">
    <property type="protein sequence ID" value="HIQ23791.1"/>
    <property type="molecule type" value="Genomic_DNA"/>
</dbReference>
<evidence type="ECO:0000313" key="7">
    <source>
        <dbReference type="Proteomes" id="UP000600071"/>
    </source>
</evidence>
<evidence type="ECO:0000256" key="5">
    <source>
        <dbReference type="SAM" id="MobiDB-lite"/>
    </source>
</evidence>
<feature type="compositionally biased region" description="Low complexity" evidence="5">
    <location>
        <begin position="86"/>
        <end position="103"/>
    </location>
</feature>
<dbReference type="GO" id="GO:1990904">
    <property type="term" value="C:ribonucleoprotein complex"/>
    <property type="evidence" value="ECO:0007669"/>
    <property type="project" value="UniProtKB-KW"/>
</dbReference>
<dbReference type="NCBIfam" id="NF002242">
    <property type="entry name" value="PRK01151.1"/>
    <property type="match status" value="1"/>
</dbReference>
<reference evidence="6" key="1">
    <citation type="journal article" date="2020" name="ISME J.">
        <title>Gammaproteobacteria mediating utilization of methyl-, sulfur- and petroleum organic compounds in deep ocean hydrothermal plumes.</title>
        <authorList>
            <person name="Zhou Z."/>
            <person name="Liu Y."/>
            <person name="Pan J."/>
            <person name="Cron B.R."/>
            <person name="Toner B.M."/>
            <person name="Anantharaman K."/>
            <person name="Breier J.A."/>
            <person name="Dick G.J."/>
            <person name="Li M."/>
        </authorList>
    </citation>
    <scope>NUCLEOTIDE SEQUENCE</scope>
    <source>
        <strain evidence="6">SZUA-1523</strain>
    </source>
</reference>
<dbReference type="PANTHER" id="PTHR10732:SF0">
    <property type="entry name" value="40S RIBOSOMAL PROTEIN S17"/>
    <property type="match status" value="1"/>
</dbReference>
<evidence type="ECO:0000256" key="3">
    <source>
        <dbReference type="ARBA" id="ARBA00023274"/>
    </source>
</evidence>
<evidence type="ECO:0000313" key="6">
    <source>
        <dbReference type="EMBL" id="HIQ23791.1"/>
    </source>
</evidence>
<keyword evidence="2 4" id="KW-0689">Ribosomal protein</keyword>
<dbReference type="AlphaFoldDB" id="A0A833A1C8"/>
<dbReference type="GO" id="GO:0005840">
    <property type="term" value="C:ribosome"/>
    <property type="evidence" value="ECO:0007669"/>
    <property type="project" value="UniProtKB-KW"/>
</dbReference>
<comment type="caution">
    <text evidence="6">The sequence shown here is derived from an EMBL/GenBank/DDBJ whole genome shotgun (WGS) entry which is preliminary data.</text>
</comment>
<dbReference type="SUPFAM" id="SSF116820">
    <property type="entry name" value="Rps17e-like"/>
    <property type="match status" value="1"/>
</dbReference>
<gene>
    <name evidence="4" type="primary">rps17e</name>
    <name evidence="6" type="ORF">EYH50_01930</name>
</gene>
<protein>
    <recommendedName>
        <fullName evidence="4">Small ribosomal subunit protein eS17</fullName>
    </recommendedName>
</protein>
<feature type="region of interest" description="Disordered" evidence="5">
    <location>
        <begin position="82"/>
        <end position="103"/>
    </location>
</feature>
<dbReference type="GO" id="GO:0003735">
    <property type="term" value="F:structural constituent of ribosome"/>
    <property type="evidence" value="ECO:0007669"/>
    <property type="project" value="InterPro"/>
</dbReference>
<keyword evidence="3 4" id="KW-0687">Ribonucleoprotein</keyword>
<evidence type="ECO:0000256" key="1">
    <source>
        <dbReference type="ARBA" id="ARBA00010444"/>
    </source>
</evidence>
<sequence length="103" mass="11946">MGKVRIGVVKRTARRLITMYPDIFTEDFEHNKRAVANLVETPSKKLRNQIAGYVTRLVRLYKRTGQLQYLIEQQHAEETRAALFGQAQQEQTQQQTETQSPQA</sequence>
<dbReference type="PANTHER" id="PTHR10732">
    <property type="entry name" value="40S RIBOSOMAL PROTEIN S17"/>
    <property type="match status" value="1"/>
</dbReference>
<organism evidence="6 7">
    <name type="scientific">Pyrodictium delaneyi</name>
    <dbReference type="NCBI Taxonomy" id="1273541"/>
    <lineage>
        <taxon>Archaea</taxon>
        <taxon>Thermoproteota</taxon>
        <taxon>Thermoprotei</taxon>
        <taxon>Desulfurococcales</taxon>
        <taxon>Pyrodictiaceae</taxon>
        <taxon>Pyrodictium</taxon>
    </lineage>
</organism>
<dbReference type="Pfam" id="PF00833">
    <property type="entry name" value="Ribosomal_S17e"/>
    <property type="match status" value="1"/>
</dbReference>
<proteinExistence type="inferred from homology"/>
<dbReference type="InterPro" id="IPR001210">
    <property type="entry name" value="Ribosomal_eS17"/>
</dbReference>
<accession>A0A833A1C8</accession>
<dbReference type="HAMAP" id="MF_00511">
    <property type="entry name" value="Ribosomal_eS17"/>
    <property type="match status" value="1"/>
</dbReference>
<name>A0A833A1C8_9CREN</name>
<evidence type="ECO:0000256" key="4">
    <source>
        <dbReference type="HAMAP-Rule" id="MF_00511"/>
    </source>
</evidence>
<dbReference type="GO" id="GO:0006412">
    <property type="term" value="P:translation"/>
    <property type="evidence" value="ECO:0007669"/>
    <property type="project" value="UniProtKB-UniRule"/>
</dbReference>
<dbReference type="InterPro" id="IPR036401">
    <property type="entry name" value="Ribosomal_eS17_sf"/>
</dbReference>
<evidence type="ECO:0000256" key="2">
    <source>
        <dbReference type="ARBA" id="ARBA00022980"/>
    </source>
</evidence>